<organism evidence="3 4">
    <name type="scientific">Paenibacillus chitinolyticus</name>
    <dbReference type="NCBI Taxonomy" id="79263"/>
    <lineage>
        <taxon>Bacteria</taxon>
        <taxon>Bacillati</taxon>
        <taxon>Bacillota</taxon>
        <taxon>Bacilli</taxon>
        <taxon>Bacillales</taxon>
        <taxon>Paenibacillaceae</taxon>
        <taxon>Paenibacillus</taxon>
    </lineage>
</organism>
<evidence type="ECO:0000259" key="1">
    <source>
        <dbReference type="Pfam" id="PF00561"/>
    </source>
</evidence>
<dbReference type="KEGG" id="pchi:PC41400_13380"/>
<evidence type="ECO:0000313" key="4">
    <source>
        <dbReference type="Proteomes" id="UP000288943"/>
    </source>
</evidence>
<evidence type="ECO:0000313" key="3">
    <source>
        <dbReference type="EMBL" id="QAV18614.1"/>
    </source>
</evidence>
<evidence type="ECO:0000313" key="2">
    <source>
        <dbReference type="EMBL" id="MCY9597627.1"/>
    </source>
</evidence>
<dbReference type="InterPro" id="IPR029058">
    <property type="entry name" value="AB_hydrolase_fold"/>
</dbReference>
<dbReference type="RefSeq" id="WP_042228027.1">
    <property type="nucleotide sequence ID" value="NZ_CP026520.1"/>
</dbReference>
<dbReference type="Proteomes" id="UP000288943">
    <property type="component" value="Chromosome"/>
</dbReference>
<reference evidence="2 5" key="2">
    <citation type="submission" date="2022-05" db="EMBL/GenBank/DDBJ databases">
        <title>Genome Sequencing of Bee-Associated Microbes.</title>
        <authorList>
            <person name="Dunlap C."/>
        </authorList>
    </citation>
    <scope>NUCLEOTIDE SEQUENCE [LARGE SCALE GENOMIC DNA]</scope>
    <source>
        <strain evidence="2 5">NRRL B-23120</strain>
    </source>
</reference>
<dbReference type="EMBL" id="JAMDMJ010000023">
    <property type="protein sequence ID" value="MCY9597627.1"/>
    <property type="molecule type" value="Genomic_DNA"/>
</dbReference>
<keyword evidence="3" id="KW-0378">Hydrolase</keyword>
<dbReference type="SUPFAM" id="SSF53474">
    <property type="entry name" value="alpha/beta-Hydrolases"/>
    <property type="match status" value="1"/>
</dbReference>
<evidence type="ECO:0000313" key="5">
    <source>
        <dbReference type="Proteomes" id="UP001527202"/>
    </source>
</evidence>
<dbReference type="AlphaFoldDB" id="A0A410WW87"/>
<sequence>MEHHITIPSGDLELAATLHYPTDGEAADCRGGAGKWPVVIICHGFIGNRIGVDRLFVKTARALSSQGYMVLRFDYGGCGESTGDYGAGGLDPMIAQTRRVLDYALSLDCVDPGSVTLLGHSLGGAVALLTAASDHRVRTLVMWSAVAHPHNDIVRIVGKEAYRQLEPDKGIDYQGYLLTPAFFDSLSKHQPFEQLRKFGGDVLIAHGTADEDIPVDYAPLYQKMFWLRADGRCDLELIFQADHTFSNRDATFTLIGKTSAWLVDLQKRKREWYDWMI</sequence>
<dbReference type="Proteomes" id="UP001527202">
    <property type="component" value="Unassembled WGS sequence"/>
</dbReference>
<gene>
    <name evidence="2" type="ORF">M5X16_17835</name>
    <name evidence="3" type="ORF">PC41400_13380</name>
</gene>
<accession>A0A410WW87</accession>
<dbReference type="Gene3D" id="3.40.50.1820">
    <property type="entry name" value="alpha/beta hydrolase"/>
    <property type="match status" value="1"/>
</dbReference>
<dbReference type="EMBL" id="CP026520">
    <property type="protein sequence ID" value="QAV18614.1"/>
    <property type="molecule type" value="Genomic_DNA"/>
</dbReference>
<dbReference type="PANTHER" id="PTHR43265">
    <property type="entry name" value="ESTERASE ESTD"/>
    <property type="match status" value="1"/>
</dbReference>
<dbReference type="GO" id="GO:0052689">
    <property type="term" value="F:carboxylic ester hydrolase activity"/>
    <property type="evidence" value="ECO:0007669"/>
    <property type="project" value="TreeGrafter"/>
</dbReference>
<dbReference type="Pfam" id="PF00561">
    <property type="entry name" value="Abhydrolase_1"/>
    <property type="match status" value="1"/>
</dbReference>
<feature type="domain" description="AB hydrolase-1" evidence="1">
    <location>
        <begin position="37"/>
        <end position="157"/>
    </location>
</feature>
<proteinExistence type="predicted"/>
<reference evidence="3 4" key="1">
    <citation type="submission" date="2018-01" db="EMBL/GenBank/DDBJ databases">
        <title>The whole genome sequencing and assembly of Paenibacillus chitinolyticus KCCM 41400 strain.</title>
        <authorList>
            <person name="Kim J.-Y."/>
            <person name="Park M.-K."/>
            <person name="Lee Y.-J."/>
            <person name="Yi H."/>
            <person name="Bahn Y.-S."/>
            <person name="Kim J.F."/>
            <person name="Lee D.-W."/>
        </authorList>
    </citation>
    <scope>NUCLEOTIDE SEQUENCE [LARGE SCALE GENOMIC DNA]</scope>
    <source>
        <strain evidence="3 4">KCCM 41400</strain>
    </source>
</reference>
<keyword evidence="5" id="KW-1185">Reference proteome</keyword>
<dbReference type="InterPro" id="IPR053145">
    <property type="entry name" value="AB_hydrolase_Est10"/>
</dbReference>
<dbReference type="GeneID" id="95375805"/>
<protein>
    <submittedName>
        <fullName evidence="2">Alpha/beta fold hydrolase</fullName>
    </submittedName>
    <submittedName>
        <fullName evidence="3">Alpha/beta hydrolase</fullName>
    </submittedName>
</protein>
<dbReference type="OrthoDB" id="9780269at2"/>
<dbReference type="InterPro" id="IPR000073">
    <property type="entry name" value="AB_hydrolase_1"/>
</dbReference>
<dbReference type="PANTHER" id="PTHR43265:SF1">
    <property type="entry name" value="ESTERASE ESTD"/>
    <property type="match status" value="1"/>
</dbReference>
<name>A0A410WW87_9BACL</name>